<dbReference type="AlphaFoldDB" id="A0A2M9G685"/>
<sequence>MGSDLAHVEARYDPATDVVMFRLWGQTSAAAIFEALERHFQEHPTCRFALWDFRRVDLNALSVPDLMEISRRAAAAGAARRQPRTALVMRDETNYLLGKVYDALAETGRSPIEHRVFYHLPPAFAWFGVENAFDKPG</sequence>
<dbReference type="Proteomes" id="UP000229498">
    <property type="component" value="Unassembled WGS sequence"/>
</dbReference>
<reference evidence="1 2" key="1">
    <citation type="submission" date="2017-11" db="EMBL/GenBank/DDBJ databases">
        <title>Draft genome sequence of Rhizobiales bacterium SY3-13.</title>
        <authorList>
            <person name="Sun C."/>
        </authorList>
    </citation>
    <scope>NUCLEOTIDE SEQUENCE [LARGE SCALE GENOMIC DNA]</scope>
    <source>
        <strain evidence="1 2">SY3-13</strain>
    </source>
</reference>
<keyword evidence="2" id="KW-1185">Reference proteome</keyword>
<gene>
    <name evidence="1" type="ORF">CVT23_03085</name>
</gene>
<proteinExistence type="predicted"/>
<name>A0A2M9G685_9PROT</name>
<organism evidence="1 2">
    <name type="scientific">Minwuia thermotolerans</name>
    <dbReference type="NCBI Taxonomy" id="2056226"/>
    <lineage>
        <taxon>Bacteria</taxon>
        <taxon>Pseudomonadati</taxon>
        <taxon>Pseudomonadota</taxon>
        <taxon>Alphaproteobacteria</taxon>
        <taxon>Minwuiales</taxon>
        <taxon>Minwuiaceae</taxon>
        <taxon>Minwuia</taxon>
    </lineage>
</organism>
<evidence type="ECO:0000313" key="1">
    <source>
        <dbReference type="EMBL" id="PJK31228.1"/>
    </source>
</evidence>
<evidence type="ECO:0008006" key="3">
    <source>
        <dbReference type="Google" id="ProtNLM"/>
    </source>
</evidence>
<dbReference type="RefSeq" id="WP_109796155.1">
    <property type="nucleotide sequence ID" value="NZ_PHIG01000007.1"/>
</dbReference>
<evidence type="ECO:0000313" key="2">
    <source>
        <dbReference type="Proteomes" id="UP000229498"/>
    </source>
</evidence>
<dbReference type="EMBL" id="PHIG01000007">
    <property type="protein sequence ID" value="PJK31228.1"/>
    <property type="molecule type" value="Genomic_DNA"/>
</dbReference>
<comment type="caution">
    <text evidence="1">The sequence shown here is derived from an EMBL/GenBank/DDBJ whole genome shotgun (WGS) entry which is preliminary data.</text>
</comment>
<protein>
    <recommendedName>
        <fullName evidence="3">STAS/SEC14 domain-containing protein</fullName>
    </recommendedName>
</protein>
<accession>A0A2M9G685</accession>